<evidence type="ECO:0000313" key="3">
    <source>
        <dbReference type="EMBL" id="KDQ57919.1"/>
    </source>
</evidence>
<evidence type="ECO:0008006" key="5">
    <source>
        <dbReference type="Google" id="ProtNLM"/>
    </source>
</evidence>
<dbReference type="AlphaFoldDB" id="A0A067PT75"/>
<organism evidence="3 4">
    <name type="scientific">Jaapia argillacea MUCL 33604</name>
    <dbReference type="NCBI Taxonomy" id="933084"/>
    <lineage>
        <taxon>Eukaryota</taxon>
        <taxon>Fungi</taxon>
        <taxon>Dikarya</taxon>
        <taxon>Basidiomycota</taxon>
        <taxon>Agaricomycotina</taxon>
        <taxon>Agaricomycetes</taxon>
        <taxon>Agaricomycetidae</taxon>
        <taxon>Jaapiales</taxon>
        <taxon>Jaapiaceae</taxon>
        <taxon>Jaapia</taxon>
    </lineage>
</organism>
<proteinExistence type="predicted"/>
<protein>
    <recommendedName>
        <fullName evidence="5">MARVEL domain-containing protein</fullName>
    </recommendedName>
</protein>
<evidence type="ECO:0000256" key="1">
    <source>
        <dbReference type="SAM" id="Phobius"/>
    </source>
</evidence>
<keyword evidence="2" id="KW-0732">Signal</keyword>
<evidence type="ECO:0000256" key="2">
    <source>
        <dbReference type="SAM" id="SignalP"/>
    </source>
</evidence>
<feature type="transmembrane region" description="Helical" evidence="1">
    <location>
        <begin position="252"/>
        <end position="268"/>
    </location>
</feature>
<dbReference type="InParanoid" id="A0A067PT75"/>
<dbReference type="STRING" id="933084.A0A067PT75"/>
<keyword evidence="1" id="KW-0812">Transmembrane</keyword>
<gene>
    <name evidence="3" type="ORF">JAAARDRAFT_251628</name>
</gene>
<feature type="chain" id="PRO_5001647004" description="MARVEL domain-containing protein" evidence="2">
    <location>
        <begin position="36"/>
        <end position="577"/>
    </location>
</feature>
<accession>A0A067PT75</accession>
<keyword evidence="1" id="KW-0472">Membrane</keyword>
<feature type="signal peptide" evidence="2">
    <location>
        <begin position="1"/>
        <end position="35"/>
    </location>
</feature>
<name>A0A067PT75_9AGAM</name>
<feature type="transmembrane region" description="Helical" evidence="1">
    <location>
        <begin position="212"/>
        <end position="232"/>
    </location>
</feature>
<feature type="transmembrane region" description="Helical" evidence="1">
    <location>
        <begin position="454"/>
        <end position="479"/>
    </location>
</feature>
<dbReference type="OrthoDB" id="5392263at2759"/>
<keyword evidence="1" id="KW-1133">Transmembrane helix</keyword>
<feature type="transmembrane region" description="Helical" evidence="1">
    <location>
        <begin position="491"/>
        <end position="512"/>
    </location>
</feature>
<reference evidence="4" key="1">
    <citation type="journal article" date="2014" name="Proc. Natl. Acad. Sci. U.S.A.">
        <title>Extensive sampling of basidiomycete genomes demonstrates inadequacy of the white-rot/brown-rot paradigm for wood decay fungi.</title>
        <authorList>
            <person name="Riley R."/>
            <person name="Salamov A.A."/>
            <person name="Brown D.W."/>
            <person name="Nagy L.G."/>
            <person name="Floudas D."/>
            <person name="Held B.W."/>
            <person name="Levasseur A."/>
            <person name="Lombard V."/>
            <person name="Morin E."/>
            <person name="Otillar R."/>
            <person name="Lindquist E.A."/>
            <person name="Sun H."/>
            <person name="LaButti K.M."/>
            <person name="Schmutz J."/>
            <person name="Jabbour D."/>
            <person name="Luo H."/>
            <person name="Baker S.E."/>
            <person name="Pisabarro A.G."/>
            <person name="Walton J.D."/>
            <person name="Blanchette R.A."/>
            <person name="Henrissat B."/>
            <person name="Martin F."/>
            <person name="Cullen D."/>
            <person name="Hibbett D.S."/>
            <person name="Grigoriev I.V."/>
        </authorList>
    </citation>
    <scope>NUCLEOTIDE SEQUENCE [LARGE SCALE GENOMIC DNA]</scope>
    <source>
        <strain evidence="4">MUCL 33604</strain>
    </source>
</reference>
<keyword evidence="4" id="KW-1185">Reference proteome</keyword>
<evidence type="ECO:0000313" key="4">
    <source>
        <dbReference type="Proteomes" id="UP000027265"/>
    </source>
</evidence>
<feature type="transmembrane region" description="Helical" evidence="1">
    <location>
        <begin position="417"/>
        <end position="442"/>
    </location>
</feature>
<sequence length="577" mass="63940">MRSRPHRRAPRAPEYLHIKCALCIVFFALALPATATTNFDSCMADIRNGKWGTVGGTDNYGNPVDDIQNATAITYDLCLRACGSGPEAFSWSDFSEQFSAWLLPYLALVSQLPFGAKNRLGNLTSVILTVGSPALAGYSLCLTVLNGRWITRRFQHLSYPNADKAVRILSNLQQSPLRITSDDTLLSSLIVLHQNDEWWAELKEALDYTHTWSIAAATQIAWVVIAYVLTVIDSLSNMANNVNSNGQGVGSVWLWLLPIVIGWLQLSPKCDYDRLRKAFDKTKSLAFVATANGAVKASDLSEERAFSIDGHPPGLVPDSHRRSSITRDEELSAPIFNYARFLPWVQAVEDVATVFRVASRNANDHLSVDPNVPWNLDRDGEVDASNRSGTEEQVLVYTRPPRYARRSRWGPGVYKRVVVASLFALMLQWGTTGAAVVVVWFTPTTGLGCRSGAYLFYGALSTFVWFLMVTSSALAHYAYPRSHRLRRLGKVLAAFNAIWIVLACLFQFSNFFDRCYCNSSVLGRGSRAYDVITDTEADLAGMRSAWIAGVLMALGCGTVFIGFVKLFLDPSEEKFYA</sequence>
<dbReference type="HOGENOM" id="CLU_015738_0_0_1"/>
<dbReference type="Proteomes" id="UP000027265">
    <property type="component" value="Unassembled WGS sequence"/>
</dbReference>
<feature type="transmembrane region" description="Helical" evidence="1">
    <location>
        <begin position="545"/>
        <end position="568"/>
    </location>
</feature>
<feature type="transmembrane region" description="Helical" evidence="1">
    <location>
        <begin position="123"/>
        <end position="145"/>
    </location>
</feature>
<dbReference type="EMBL" id="KL197718">
    <property type="protein sequence ID" value="KDQ57919.1"/>
    <property type="molecule type" value="Genomic_DNA"/>
</dbReference>